<dbReference type="Proteomes" id="UP001596383">
    <property type="component" value="Unassembled WGS sequence"/>
</dbReference>
<dbReference type="Pfam" id="PF07760">
    <property type="entry name" value="DUF1616"/>
    <property type="match status" value="1"/>
</dbReference>
<name>A0ABD5SRZ7_9EURY</name>
<keyword evidence="1" id="KW-1133">Transmembrane helix</keyword>
<feature type="transmembrane region" description="Helical" evidence="1">
    <location>
        <begin position="20"/>
        <end position="41"/>
    </location>
</feature>
<evidence type="ECO:0000259" key="2">
    <source>
        <dbReference type="Pfam" id="PF07760"/>
    </source>
</evidence>
<feature type="transmembrane region" description="Helical" evidence="1">
    <location>
        <begin position="115"/>
        <end position="135"/>
    </location>
</feature>
<keyword evidence="1" id="KW-0472">Membrane</keyword>
<gene>
    <name evidence="3" type="ORF">ACFQE6_15375</name>
</gene>
<feature type="transmembrane region" description="Helical" evidence="1">
    <location>
        <begin position="197"/>
        <end position="218"/>
    </location>
</feature>
<evidence type="ECO:0000313" key="4">
    <source>
        <dbReference type="Proteomes" id="UP001596383"/>
    </source>
</evidence>
<feature type="transmembrane region" description="Helical" evidence="1">
    <location>
        <begin position="48"/>
        <end position="68"/>
    </location>
</feature>
<dbReference type="EMBL" id="JBHSWV010000231">
    <property type="protein sequence ID" value="MFC6766317.1"/>
    <property type="molecule type" value="Genomic_DNA"/>
</dbReference>
<reference evidence="3 4" key="1">
    <citation type="journal article" date="2019" name="Int. J. Syst. Evol. Microbiol.">
        <title>The Global Catalogue of Microorganisms (GCM) 10K type strain sequencing project: providing services to taxonomists for standard genome sequencing and annotation.</title>
        <authorList>
            <consortium name="The Broad Institute Genomics Platform"/>
            <consortium name="The Broad Institute Genome Sequencing Center for Infectious Disease"/>
            <person name="Wu L."/>
            <person name="Ma J."/>
        </authorList>
    </citation>
    <scope>NUCLEOTIDE SEQUENCE [LARGE SCALE GENOMIC DNA]</scope>
    <source>
        <strain evidence="3 4">LMG 29247</strain>
    </source>
</reference>
<dbReference type="InterPro" id="IPR011674">
    <property type="entry name" value="DUF1616"/>
</dbReference>
<sequence>MVAFRSLWLLLPRPVRNLPADLAAVVALVITTNVAALAPVIRETPLRVPLGLAFVLFVPGYAFIAALFPEAGESPVSVDESGLPADSEVMDDELEPDGWYDSIASRSGIDGLERVALSFGLSIAVVPLIGLVLNFTPWGIRLVPIVVSVSGFTLVATIVAASRRQALPVDERFQVPYREWYAAGRTELLEPDTRADAALNVLLVVSVMLAVGTVGYAVMVPPDDEQFSAIYLLTEDDDGELVADNYPTEFVQGESRELFVGIDNHEQETTEYTVVVLEQDVEVVENETALEEGEPNATVNETVVREQRELDRFSTTVAHNESWHQTYELEPTMTGENQRVVWLLFPGGDVPAEPSMDDTEYSVHLWMNVSESNTGSNERLESRVSA</sequence>
<evidence type="ECO:0000256" key="1">
    <source>
        <dbReference type="SAM" id="Phobius"/>
    </source>
</evidence>
<dbReference type="RefSeq" id="WP_273739281.1">
    <property type="nucleotide sequence ID" value="NZ_JAQIVI010000231.1"/>
</dbReference>
<organism evidence="3 4">
    <name type="scientific">Natrinema soli</name>
    <dbReference type="NCBI Taxonomy" id="1930624"/>
    <lineage>
        <taxon>Archaea</taxon>
        <taxon>Methanobacteriati</taxon>
        <taxon>Methanobacteriota</taxon>
        <taxon>Stenosarchaea group</taxon>
        <taxon>Halobacteria</taxon>
        <taxon>Halobacteriales</taxon>
        <taxon>Natrialbaceae</taxon>
        <taxon>Natrinema</taxon>
    </lineage>
</organism>
<proteinExistence type="predicted"/>
<keyword evidence="4" id="KW-1185">Reference proteome</keyword>
<comment type="caution">
    <text evidence="3">The sequence shown here is derived from an EMBL/GenBank/DDBJ whole genome shotgun (WGS) entry which is preliminary data.</text>
</comment>
<feature type="transmembrane region" description="Helical" evidence="1">
    <location>
        <begin position="142"/>
        <end position="161"/>
    </location>
</feature>
<dbReference type="AlphaFoldDB" id="A0ABD5SRZ7"/>
<feature type="domain" description="DUF1616" evidence="2">
    <location>
        <begin position="25"/>
        <end position="368"/>
    </location>
</feature>
<keyword evidence="1" id="KW-0812">Transmembrane</keyword>
<evidence type="ECO:0000313" key="3">
    <source>
        <dbReference type="EMBL" id="MFC6766317.1"/>
    </source>
</evidence>
<accession>A0ABD5SRZ7</accession>
<protein>
    <submittedName>
        <fullName evidence="3">DUF1616 domain-containing protein</fullName>
    </submittedName>
</protein>